<comment type="caution">
    <text evidence="1">The sequence shown here is derived from an EMBL/GenBank/DDBJ whole genome shotgun (WGS) entry which is preliminary data.</text>
</comment>
<reference evidence="2" key="1">
    <citation type="journal article" date="2016" name="Nature">
        <title>The genome of the seagrass Zostera marina reveals angiosperm adaptation to the sea.</title>
        <authorList>
            <person name="Olsen J.L."/>
            <person name="Rouze P."/>
            <person name="Verhelst B."/>
            <person name="Lin Y.-C."/>
            <person name="Bayer T."/>
            <person name="Collen J."/>
            <person name="Dattolo E."/>
            <person name="De Paoli E."/>
            <person name="Dittami S."/>
            <person name="Maumus F."/>
            <person name="Michel G."/>
            <person name="Kersting A."/>
            <person name="Lauritano C."/>
            <person name="Lohaus R."/>
            <person name="Toepel M."/>
            <person name="Tonon T."/>
            <person name="Vanneste K."/>
            <person name="Amirebrahimi M."/>
            <person name="Brakel J."/>
            <person name="Bostroem C."/>
            <person name="Chovatia M."/>
            <person name="Grimwood J."/>
            <person name="Jenkins J.W."/>
            <person name="Jueterbock A."/>
            <person name="Mraz A."/>
            <person name="Stam W.T."/>
            <person name="Tice H."/>
            <person name="Bornberg-Bauer E."/>
            <person name="Green P.J."/>
            <person name="Pearson G.A."/>
            <person name="Procaccini G."/>
            <person name="Duarte C.M."/>
            <person name="Schmutz J."/>
            <person name="Reusch T.B.H."/>
            <person name="Van de Peer Y."/>
        </authorList>
    </citation>
    <scope>NUCLEOTIDE SEQUENCE [LARGE SCALE GENOMIC DNA]</scope>
    <source>
        <strain evidence="2">cv. Finnish</strain>
    </source>
</reference>
<accession>A0A0K9PL51</accession>
<dbReference type="Proteomes" id="UP000036987">
    <property type="component" value="Unassembled WGS sequence"/>
</dbReference>
<organism evidence="1 2">
    <name type="scientific">Zostera marina</name>
    <name type="common">Eelgrass</name>
    <dbReference type="NCBI Taxonomy" id="29655"/>
    <lineage>
        <taxon>Eukaryota</taxon>
        <taxon>Viridiplantae</taxon>
        <taxon>Streptophyta</taxon>
        <taxon>Embryophyta</taxon>
        <taxon>Tracheophyta</taxon>
        <taxon>Spermatophyta</taxon>
        <taxon>Magnoliopsida</taxon>
        <taxon>Liliopsida</taxon>
        <taxon>Zosteraceae</taxon>
        <taxon>Zostera</taxon>
    </lineage>
</organism>
<dbReference type="EMBL" id="LFYR01000749">
    <property type="protein sequence ID" value="KMZ69788.1"/>
    <property type="molecule type" value="Genomic_DNA"/>
</dbReference>
<sequence>MSAVRFFNFFVSKMDEMMTVYFHSFIKTIPLKPTFTLTRHTPHLLSSGDLKPVYPSLSPSRSLRTVSALSPDRSRISNAFLRLVLSAHARSVTIAVALSLRPRSLGHDHGRSPHEHLRLPLSTSSSSTRLHFSFFVLFCLCGSG</sequence>
<evidence type="ECO:0000313" key="2">
    <source>
        <dbReference type="Proteomes" id="UP000036987"/>
    </source>
</evidence>
<protein>
    <submittedName>
        <fullName evidence="1">Uncharacterized protein</fullName>
    </submittedName>
</protein>
<gene>
    <name evidence="1" type="ORF">ZOSMA_207G00300</name>
</gene>
<proteinExistence type="predicted"/>
<keyword evidence="2" id="KW-1185">Reference proteome</keyword>
<evidence type="ECO:0000313" key="1">
    <source>
        <dbReference type="EMBL" id="KMZ69788.1"/>
    </source>
</evidence>
<dbReference type="AlphaFoldDB" id="A0A0K9PL51"/>
<name>A0A0K9PL51_ZOSMR</name>